<keyword evidence="2" id="KW-0812">Transmembrane</keyword>
<protein>
    <submittedName>
        <fullName evidence="3">Uncharacterized protein</fullName>
    </submittedName>
</protein>
<evidence type="ECO:0000256" key="2">
    <source>
        <dbReference type="SAM" id="Phobius"/>
    </source>
</evidence>
<feature type="compositionally biased region" description="Low complexity" evidence="1">
    <location>
        <begin position="29"/>
        <end position="40"/>
    </location>
</feature>
<dbReference type="PANTHER" id="PTHR33430">
    <property type="entry name" value="MATERNAL EFFECT EMBRYO ARREST PROTEIN"/>
    <property type="match status" value="1"/>
</dbReference>
<feature type="compositionally biased region" description="Pro residues" evidence="1">
    <location>
        <begin position="1"/>
        <end position="28"/>
    </location>
</feature>
<evidence type="ECO:0000313" key="3">
    <source>
        <dbReference type="EMBL" id="CAD1822113.1"/>
    </source>
</evidence>
<proteinExistence type="predicted"/>
<gene>
    <name evidence="3" type="ORF">CB5_LOCUS5324</name>
</gene>
<dbReference type="AlphaFoldDB" id="A0A6V7NU27"/>
<organism evidence="3">
    <name type="scientific">Ananas comosus var. bracteatus</name>
    <name type="common">red pineapple</name>
    <dbReference type="NCBI Taxonomy" id="296719"/>
    <lineage>
        <taxon>Eukaryota</taxon>
        <taxon>Viridiplantae</taxon>
        <taxon>Streptophyta</taxon>
        <taxon>Embryophyta</taxon>
        <taxon>Tracheophyta</taxon>
        <taxon>Spermatophyta</taxon>
        <taxon>Magnoliopsida</taxon>
        <taxon>Liliopsida</taxon>
        <taxon>Poales</taxon>
        <taxon>Bromeliaceae</taxon>
        <taxon>Bromelioideae</taxon>
        <taxon>Ananas</taxon>
    </lineage>
</organism>
<feature type="region of interest" description="Disordered" evidence="1">
    <location>
        <begin position="1"/>
        <end position="70"/>
    </location>
</feature>
<sequence length="143" mass="14222">MDGAPPPPSSAAEPRPPLPAPMAAPPPSTSLLSTASSMPTPSSPSPPSSASPGNPSSSGGKGRDLPVRRPPVCRLTARINRAVLRAGIVASAAGSTFAVGFLMVALVNLVQVRLGRIGFHGGEGALPPSPAVVALLTLVPRPC</sequence>
<keyword evidence="2" id="KW-0472">Membrane</keyword>
<evidence type="ECO:0000256" key="1">
    <source>
        <dbReference type="SAM" id="MobiDB-lite"/>
    </source>
</evidence>
<dbReference type="PANTHER" id="PTHR33430:SF7">
    <property type="entry name" value="OS07G0240400 PROTEIN"/>
    <property type="match status" value="1"/>
</dbReference>
<dbReference type="EMBL" id="LR862142">
    <property type="protein sequence ID" value="CAD1822113.1"/>
    <property type="molecule type" value="Genomic_DNA"/>
</dbReference>
<feature type="transmembrane region" description="Helical" evidence="2">
    <location>
        <begin position="88"/>
        <end position="110"/>
    </location>
</feature>
<reference evidence="3" key="1">
    <citation type="submission" date="2020-07" db="EMBL/GenBank/DDBJ databases">
        <authorList>
            <person name="Lin J."/>
        </authorList>
    </citation>
    <scope>NUCLEOTIDE SEQUENCE</scope>
</reference>
<keyword evidence="2" id="KW-1133">Transmembrane helix</keyword>
<accession>A0A6V7NU27</accession>
<name>A0A6V7NU27_ANACO</name>